<dbReference type="GO" id="GO:0005524">
    <property type="term" value="F:ATP binding"/>
    <property type="evidence" value="ECO:0007669"/>
    <property type="project" value="UniProtKB-UniRule"/>
</dbReference>
<dbReference type="PANTHER" id="PTHR13822:SF10">
    <property type="entry name" value="ATP SYNTHASE EPSILON CHAIN, CHLOROPLASTIC"/>
    <property type="match status" value="1"/>
</dbReference>
<dbReference type="STRING" id="1423747.FC69_GL001641"/>
<feature type="domain" description="ATP synthase F1 complex delta/epsilon subunit N-terminal" evidence="17">
    <location>
        <begin position="8"/>
        <end position="89"/>
    </location>
</feature>
<dbReference type="Gene3D" id="1.20.5.440">
    <property type="entry name" value="ATP synthase delta/epsilon subunit, C-terminal domain"/>
    <property type="match status" value="1"/>
</dbReference>
<evidence type="ECO:0000256" key="3">
    <source>
        <dbReference type="ARBA" id="ARBA00005712"/>
    </source>
</evidence>
<gene>
    <name evidence="14" type="primary">atpC</name>
    <name evidence="18" type="ORF">FC69_GL001641</name>
</gene>
<evidence type="ECO:0000313" key="19">
    <source>
        <dbReference type="Proteomes" id="UP000051264"/>
    </source>
</evidence>
<evidence type="ECO:0000313" key="18">
    <source>
        <dbReference type="EMBL" id="KRL59388.1"/>
    </source>
</evidence>
<keyword evidence="11 14" id="KW-0066">ATP synthesis</keyword>
<evidence type="ECO:0000256" key="5">
    <source>
        <dbReference type="ARBA" id="ARBA00022448"/>
    </source>
</evidence>
<dbReference type="InterPro" id="IPR020546">
    <property type="entry name" value="ATP_synth_F1_dsu/esu_N"/>
</dbReference>
<evidence type="ECO:0000256" key="8">
    <source>
        <dbReference type="ARBA" id="ARBA00023065"/>
    </source>
</evidence>
<dbReference type="NCBIfam" id="NF001846">
    <property type="entry name" value="PRK00571.1-3"/>
    <property type="match status" value="1"/>
</dbReference>
<dbReference type="eggNOG" id="COG0355">
    <property type="taxonomic scope" value="Bacteria"/>
</dbReference>
<evidence type="ECO:0000256" key="11">
    <source>
        <dbReference type="ARBA" id="ARBA00023310"/>
    </source>
</evidence>
<dbReference type="InterPro" id="IPR036794">
    <property type="entry name" value="ATP_F1_dsu/esu_C_sf"/>
</dbReference>
<dbReference type="InterPro" id="IPR036771">
    <property type="entry name" value="ATPsynth_dsu/esu_N"/>
</dbReference>
<evidence type="ECO:0000256" key="13">
    <source>
        <dbReference type="ARBA" id="ARBA00031795"/>
    </source>
</evidence>
<evidence type="ECO:0000256" key="12">
    <source>
        <dbReference type="ARBA" id="ARBA00030215"/>
    </source>
</evidence>
<keyword evidence="7 14" id="KW-0375">Hydrogen ion transport</keyword>
<dbReference type="PANTHER" id="PTHR13822">
    <property type="entry name" value="ATP SYNTHASE DELTA/EPSILON CHAIN"/>
    <property type="match status" value="1"/>
</dbReference>
<keyword evidence="10 14" id="KW-0139">CF(1)</keyword>
<accession>A0A0R1RQZ5</accession>
<dbReference type="SUPFAM" id="SSF46604">
    <property type="entry name" value="Epsilon subunit of F1F0-ATP synthase C-terminal domain"/>
    <property type="match status" value="1"/>
</dbReference>
<dbReference type="FunFam" id="1.20.5.440:FF:000001">
    <property type="entry name" value="ATP synthase epsilon chain"/>
    <property type="match status" value="1"/>
</dbReference>
<evidence type="ECO:0000256" key="9">
    <source>
        <dbReference type="ARBA" id="ARBA00023136"/>
    </source>
</evidence>
<dbReference type="AlphaFoldDB" id="A0A0R1RQZ5"/>
<feature type="domain" description="ATP synthase epsilon subunit C-terminal" evidence="16">
    <location>
        <begin position="94"/>
        <end position="140"/>
    </location>
</feature>
<keyword evidence="8 14" id="KW-0406">Ion transport</keyword>
<evidence type="ECO:0000256" key="14">
    <source>
        <dbReference type="HAMAP-Rule" id="MF_00530"/>
    </source>
</evidence>
<evidence type="ECO:0000259" key="16">
    <source>
        <dbReference type="Pfam" id="PF00401"/>
    </source>
</evidence>
<evidence type="ECO:0000256" key="6">
    <source>
        <dbReference type="ARBA" id="ARBA00022475"/>
    </source>
</evidence>
<keyword evidence="5 14" id="KW-0813">Transport</keyword>
<comment type="subcellular location">
    <subcellularLocation>
        <location evidence="2 14">Cell membrane</location>
        <topology evidence="2 14">Peripheral membrane protein</topology>
    </subcellularLocation>
</comment>
<dbReference type="InterPro" id="IPR020547">
    <property type="entry name" value="ATP_synth_F1_esu_C"/>
</dbReference>
<proteinExistence type="inferred from homology"/>
<evidence type="ECO:0000256" key="7">
    <source>
        <dbReference type="ARBA" id="ARBA00022781"/>
    </source>
</evidence>
<keyword evidence="9 14" id="KW-0472">Membrane</keyword>
<reference evidence="18 19" key="1">
    <citation type="journal article" date="2015" name="Genome Announc.">
        <title>Expanding the biotechnology potential of lactobacilli through comparative genomics of 213 strains and associated genera.</title>
        <authorList>
            <person name="Sun Z."/>
            <person name="Harris H.M."/>
            <person name="McCann A."/>
            <person name="Guo C."/>
            <person name="Argimon S."/>
            <person name="Zhang W."/>
            <person name="Yang X."/>
            <person name="Jeffery I.B."/>
            <person name="Cooney J.C."/>
            <person name="Kagawa T.F."/>
            <person name="Liu W."/>
            <person name="Song Y."/>
            <person name="Salvetti E."/>
            <person name="Wrobel A."/>
            <person name="Rasinkangas P."/>
            <person name="Parkhill J."/>
            <person name="Rea M.C."/>
            <person name="O'Sullivan O."/>
            <person name="Ritari J."/>
            <person name="Douillard F.P."/>
            <person name="Paul Ross R."/>
            <person name="Yang R."/>
            <person name="Briner A.E."/>
            <person name="Felis G.E."/>
            <person name="de Vos W.M."/>
            <person name="Barrangou R."/>
            <person name="Klaenhammer T.R."/>
            <person name="Caufield P.W."/>
            <person name="Cui Y."/>
            <person name="Zhang H."/>
            <person name="O'Toole P.W."/>
        </authorList>
    </citation>
    <scope>NUCLEOTIDE SEQUENCE [LARGE SCALE GENOMIC DNA]</scope>
    <source>
        <strain evidence="18 19">DSM 14340</strain>
    </source>
</reference>
<dbReference type="GO" id="GO:0005886">
    <property type="term" value="C:plasma membrane"/>
    <property type="evidence" value="ECO:0007669"/>
    <property type="project" value="UniProtKB-SubCell"/>
</dbReference>
<dbReference type="InterPro" id="IPR001469">
    <property type="entry name" value="ATP_synth_F1_dsu/esu"/>
</dbReference>
<dbReference type="PATRIC" id="fig|1423747.3.peg.1669"/>
<comment type="similarity">
    <text evidence="3 14 15">Belongs to the ATPase epsilon chain family.</text>
</comment>
<dbReference type="CDD" id="cd12152">
    <property type="entry name" value="F1-ATPase_delta"/>
    <property type="match status" value="1"/>
</dbReference>
<organism evidence="18 19">
    <name type="scientific">Latilactobacillus fuchuensis DSM 14340 = JCM 11249</name>
    <dbReference type="NCBI Taxonomy" id="1423747"/>
    <lineage>
        <taxon>Bacteria</taxon>
        <taxon>Bacillati</taxon>
        <taxon>Bacillota</taxon>
        <taxon>Bacilli</taxon>
        <taxon>Lactobacillales</taxon>
        <taxon>Lactobacillaceae</taxon>
        <taxon>Latilactobacillus</taxon>
    </lineage>
</organism>
<dbReference type="Pfam" id="PF00401">
    <property type="entry name" value="ATP-synt_DE"/>
    <property type="match status" value="1"/>
</dbReference>
<dbReference type="NCBIfam" id="TIGR01216">
    <property type="entry name" value="ATP_synt_epsi"/>
    <property type="match status" value="1"/>
</dbReference>
<comment type="caution">
    <text evidence="18">The sequence shown here is derived from an EMBL/GenBank/DDBJ whole genome shotgun (WGS) entry which is preliminary data.</text>
</comment>
<dbReference type="NCBIfam" id="NF009980">
    <property type="entry name" value="PRK13446.1"/>
    <property type="match status" value="1"/>
</dbReference>
<dbReference type="Proteomes" id="UP000051264">
    <property type="component" value="Unassembled WGS sequence"/>
</dbReference>
<evidence type="ECO:0000256" key="4">
    <source>
        <dbReference type="ARBA" id="ARBA00014480"/>
    </source>
</evidence>
<evidence type="ECO:0000256" key="2">
    <source>
        <dbReference type="ARBA" id="ARBA00004202"/>
    </source>
</evidence>
<evidence type="ECO:0000259" key="17">
    <source>
        <dbReference type="Pfam" id="PF02823"/>
    </source>
</evidence>
<dbReference type="GO" id="GO:0045259">
    <property type="term" value="C:proton-transporting ATP synthase complex"/>
    <property type="evidence" value="ECO:0007669"/>
    <property type="project" value="UniProtKB-KW"/>
</dbReference>
<dbReference type="Pfam" id="PF02823">
    <property type="entry name" value="ATP-synt_DE_N"/>
    <property type="match status" value="1"/>
</dbReference>
<comment type="function">
    <text evidence="1 14">Produces ATP from ADP in the presence of a proton gradient across the membrane.</text>
</comment>
<dbReference type="SUPFAM" id="SSF51344">
    <property type="entry name" value="Epsilon subunit of F1F0-ATP synthase N-terminal domain"/>
    <property type="match status" value="1"/>
</dbReference>
<protein>
    <recommendedName>
        <fullName evidence="4 14">ATP synthase epsilon chain</fullName>
    </recommendedName>
    <alternativeName>
        <fullName evidence="13 14">ATP synthase F1 sector epsilon subunit</fullName>
    </alternativeName>
    <alternativeName>
        <fullName evidence="12 14">F-ATPase epsilon subunit</fullName>
    </alternativeName>
</protein>
<dbReference type="RefSeq" id="WP_025083216.1">
    <property type="nucleotide sequence ID" value="NZ_AZEX01000047.1"/>
</dbReference>
<dbReference type="GO" id="GO:0046933">
    <property type="term" value="F:proton-transporting ATP synthase activity, rotational mechanism"/>
    <property type="evidence" value="ECO:0007669"/>
    <property type="project" value="UniProtKB-UniRule"/>
</dbReference>
<comment type="subunit">
    <text evidence="14 15">F-type ATPases have 2 components, CF(1) - the catalytic core - and CF(0) - the membrane proton channel. CF(1) has five subunits: alpha(3), beta(3), gamma(1), delta(1), epsilon(1). CF(0) has three main subunits: a, b and c.</text>
</comment>
<dbReference type="Gene3D" id="2.60.15.10">
    <property type="entry name" value="F0F1 ATP synthase delta/epsilon subunit, N-terminal"/>
    <property type="match status" value="1"/>
</dbReference>
<dbReference type="EMBL" id="AZEX01000047">
    <property type="protein sequence ID" value="KRL59388.1"/>
    <property type="molecule type" value="Genomic_DNA"/>
</dbReference>
<evidence type="ECO:0000256" key="10">
    <source>
        <dbReference type="ARBA" id="ARBA00023196"/>
    </source>
</evidence>
<dbReference type="HAMAP" id="MF_00530">
    <property type="entry name" value="ATP_synth_epsil_bac"/>
    <property type="match status" value="1"/>
</dbReference>
<dbReference type="OrthoDB" id="9804110at2"/>
<evidence type="ECO:0000256" key="15">
    <source>
        <dbReference type="RuleBase" id="RU003656"/>
    </source>
</evidence>
<name>A0A0R1RQZ5_9LACO</name>
<evidence type="ECO:0000256" key="1">
    <source>
        <dbReference type="ARBA" id="ARBA00003543"/>
    </source>
</evidence>
<sequence>MAEGQNVLTVNIVTPSGIVYDHRASMVVVPAMAGQLGIMANHEPIITPLEIGELRVKRTDNQGHEDAIAVNGGFMEVSHNIASIVADSAERARDIDIDRAQSAKQRAETAIKTASEKHDTDELLRAQIALQRAMNRINVKNHLL</sequence>
<keyword evidence="6 14" id="KW-1003">Cell membrane</keyword>